<organism evidence="1">
    <name type="scientific">Thiomonas intermedia (strain K12)</name>
    <name type="common">Thiobacillus intermedius</name>
    <dbReference type="NCBI Taxonomy" id="75379"/>
    <lineage>
        <taxon>Bacteria</taxon>
        <taxon>Pseudomonadati</taxon>
        <taxon>Pseudomonadota</taxon>
        <taxon>Betaproteobacteria</taxon>
        <taxon>Burkholderiales</taxon>
        <taxon>Thiomonas</taxon>
    </lineage>
</organism>
<accession>D5WZ40</accession>
<dbReference type="AlphaFoldDB" id="D5WZ40"/>
<sequence>MSVRLAVPLLRPPEHRADILVTPQTHWLNSATERTLGWRAADLQQARTLANQGKFL</sequence>
<proteinExistence type="predicted"/>
<evidence type="ECO:0000313" key="1">
    <source>
        <dbReference type="EMBL" id="ADG30378.1"/>
    </source>
</evidence>
<protein>
    <submittedName>
        <fullName evidence="1">Uncharacterized protein</fullName>
    </submittedName>
</protein>
<name>D5WZ40_THIK1</name>
<gene>
    <name evidence="1" type="ordered locus">Tint_0984</name>
</gene>
<reference evidence="1" key="1">
    <citation type="submission" date="2010-04" db="EMBL/GenBank/DDBJ databases">
        <title>Complete sequence of Thiomonas intermedia K12.</title>
        <authorList>
            <consortium name="US DOE Joint Genome Institute"/>
            <person name="Lucas S."/>
            <person name="Copeland A."/>
            <person name="Lapidus A."/>
            <person name="Cheng J.-F."/>
            <person name="Bruce D."/>
            <person name="Goodwin L."/>
            <person name="Pitluck S."/>
            <person name="Davenport K."/>
            <person name="Detter J.C."/>
            <person name="Han C."/>
            <person name="Tapia R."/>
            <person name="Land M."/>
            <person name="Hauser L."/>
            <person name="Kyrpides N."/>
            <person name="Ovchinnikova G."/>
            <person name="Kerfeld C.A."/>
            <person name="Cannon G.C."/>
            <person name="Heinhorst S."/>
            <person name="Woyke T."/>
        </authorList>
    </citation>
    <scope>NUCLEOTIDE SEQUENCE [LARGE SCALE GENOMIC DNA]</scope>
    <source>
        <strain evidence="1">K12</strain>
    </source>
</reference>
<dbReference type="EMBL" id="CP002021">
    <property type="protein sequence ID" value="ADG30378.1"/>
    <property type="molecule type" value="Genomic_DNA"/>
</dbReference>
<dbReference type="HOGENOM" id="CLU_3012865_0_0_4"/>
<dbReference type="KEGG" id="tin:Tint_0984"/>
<dbReference type="STRING" id="75379.Tint_0984"/>